<keyword evidence="3 6" id="KW-0812">Transmembrane</keyword>
<proteinExistence type="inferred from homology"/>
<dbReference type="InterPro" id="IPR007915">
    <property type="entry name" value="TMEM258/Ost5"/>
</dbReference>
<evidence type="ECO:0000256" key="1">
    <source>
        <dbReference type="ARBA" id="ARBA00004141"/>
    </source>
</evidence>
<organism evidence="7 8">
    <name type="scientific">Ophiophagus hannah</name>
    <name type="common">King cobra</name>
    <name type="synonym">Naja hannah</name>
    <dbReference type="NCBI Taxonomy" id="8665"/>
    <lineage>
        <taxon>Eukaryota</taxon>
        <taxon>Metazoa</taxon>
        <taxon>Chordata</taxon>
        <taxon>Craniata</taxon>
        <taxon>Vertebrata</taxon>
        <taxon>Euteleostomi</taxon>
        <taxon>Lepidosauria</taxon>
        <taxon>Squamata</taxon>
        <taxon>Bifurcata</taxon>
        <taxon>Unidentata</taxon>
        <taxon>Episquamata</taxon>
        <taxon>Toxicofera</taxon>
        <taxon>Serpentes</taxon>
        <taxon>Colubroidea</taxon>
        <taxon>Elapidae</taxon>
        <taxon>Elapinae</taxon>
        <taxon>Ophiophagus</taxon>
    </lineage>
</organism>
<evidence type="ECO:0000256" key="3">
    <source>
        <dbReference type="ARBA" id="ARBA00022692"/>
    </source>
</evidence>
<accession>V8P7J2</accession>
<dbReference type="GO" id="GO:0006487">
    <property type="term" value="P:protein N-linked glycosylation"/>
    <property type="evidence" value="ECO:0007669"/>
    <property type="project" value="UniProtKB-UniRule"/>
</dbReference>
<gene>
    <name evidence="7" type="ORF">L345_03695</name>
</gene>
<evidence type="ECO:0000256" key="4">
    <source>
        <dbReference type="ARBA" id="ARBA00022989"/>
    </source>
</evidence>
<protein>
    <recommendedName>
        <fullName evidence="6">Dolichyl-diphosphooligosaccharide-protein glycosyltransferase subunit TMEM258</fullName>
    </recommendedName>
    <alternativeName>
        <fullName evidence="6">Transmembrane protein 258</fullName>
    </alternativeName>
</protein>
<keyword evidence="8" id="KW-1185">Reference proteome</keyword>
<comment type="subunit">
    <text evidence="6">Component of the oligosaccharyltransferase (OST) complex.</text>
</comment>
<dbReference type="GO" id="GO:0008250">
    <property type="term" value="C:oligosaccharyltransferase complex"/>
    <property type="evidence" value="ECO:0007669"/>
    <property type="project" value="UniProtKB-UniRule"/>
</dbReference>
<evidence type="ECO:0000256" key="5">
    <source>
        <dbReference type="ARBA" id="ARBA00023136"/>
    </source>
</evidence>
<sequence length="135" mass="15178">MSRYTSPVNPAVFPHLTVVLLAIGMFFTAWFFVYEVTSTKYTRDIYKELLISLVASLFMGFGVLFLLLWVGIYRALPKCRQHKISEPTTSANQRGGEGWCLGSNLSTYHSPAEGSKLRIRSLGESRKIKGLLKAK</sequence>
<dbReference type="Proteomes" id="UP000018936">
    <property type="component" value="Unassembled WGS sequence"/>
</dbReference>
<feature type="non-terminal residue" evidence="7">
    <location>
        <position position="1"/>
    </location>
</feature>
<keyword evidence="5 6" id="KW-0472">Membrane</keyword>
<dbReference type="Pfam" id="PF05251">
    <property type="entry name" value="Ost5"/>
    <property type="match status" value="1"/>
</dbReference>
<evidence type="ECO:0000256" key="2">
    <source>
        <dbReference type="ARBA" id="ARBA00009825"/>
    </source>
</evidence>
<feature type="transmembrane region" description="Helical" evidence="6">
    <location>
        <begin position="12"/>
        <end position="33"/>
    </location>
</feature>
<evidence type="ECO:0000256" key="6">
    <source>
        <dbReference type="RuleBase" id="RU367008"/>
    </source>
</evidence>
<dbReference type="EMBL" id="AZIM01000542">
    <property type="protein sequence ID" value="ETE70494.1"/>
    <property type="molecule type" value="Genomic_DNA"/>
</dbReference>
<dbReference type="PANTHER" id="PTHR13636">
    <property type="entry name" value="TRANSMEMBRANE PROTEIN 258"/>
    <property type="match status" value="1"/>
</dbReference>
<feature type="transmembrane region" description="Helical" evidence="6">
    <location>
        <begin position="53"/>
        <end position="76"/>
    </location>
</feature>
<name>V8P7J2_OPHHA</name>
<evidence type="ECO:0000313" key="7">
    <source>
        <dbReference type="EMBL" id="ETE70494.1"/>
    </source>
</evidence>
<dbReference type="AlphaFoldDB" id="V8P7J2"/>
<comment type="subcellular location">
    <subcellularLocation>
        <location evidence="1 6">Membrane</location>
        <topology evidence="1 6">Multi-pass membrane protein</topology>
    </subcellularLocation>
</comment>
<comment type="function">
    <text evidence="6">Subunit of the oligosaccharyl transferase (OST) complex that catalyzes the initial transfer of a defined glycan (Glc(3)Man(9)GlcNAc(2) in eukaryotes) from the lipid carrier dolichol-pyrophosphate to an asparagine residue within an Asn-X-Ser/Thr consensus motif in nascent polypeptide chains, the first step in protein N-glycosylation. N-glycosylation occurs cotranslationally and the complex associates with the Sec61 complex at the channel-forming translocon complex that mediates protein translocation across the endoplasmic reticulum (ER). All subunits are required for a maximal enzyme activity.</text>
</comment>
<reference evidence="7 8" key="1">
    <citation type="journal article" date="2013" name="Proc. Natl. Acad. Sci. U.S.A.">
        <title>The king cobra genome reveals dynamic gene evolution and adaptation in the snake venom system.</title>
        <authorList>
            <person name="Vonk F.J."/>
            <person name="Casewell N.R."/>
            <person name="Henkel C.V."/>
            <person name="Heimberg A.M."/>
            <person name="Jansen H.J."/>
            <person name="McCleary R.J."/>
            <person name="Kerkkamp H.M."/>
            <person name="Vos R.A."/>
            <person name="Guerreiro I."/>
            <person name="Calvete J.J."/>
            <person name="Wuster W."/>
            <person name="Woods A.E."/>
            <person name="Logan J.M."/>
            <person name="Harrison R.A."/>
            <person name="Castoe T.A."/>
            <person name="de Koning A.P."/>
            <person name="Pollock D.D."/>
            <person name="Yandell M."/>
            <person name="Calderon D."/>
            <person name="Renjifo C."/>
            <person name="Currier R.B."/>
            <person name="Salgado D."/>
            <person name="Pla D."/>
            <person name="Sanz L."/>
            <person name="Hyder A.S."/>
            <person name="Ribeiro J.M."/>
            <person name="Arntzen J.W."/>
            <person name="van den Thillart G.E."/>
            <person name="Boetzer M."/>
            <person name="Pirovano W."/>
            <person name="Dirks R.P."/>
            <person name="Spaink H.P."/>
            <person name="Duboule D."/>
            <person name="McGlinn E."/>
            <person name="Kini R.M."/>
            <person name="Richardson M.K."/>
        </authorList>
    </citation>
    <scope>NUCLEOTIDE SEQUENCE</scope>
    <source>
        <tissue evidence="7">Blood</tissue>
    </source>
</reference>
<comment type="similarity">
    <text evidence="2 6">Belongs to the OST5 family.</text>
</comment>
<comment type="caution">
    <text evidence="7">The sequence shown here is derived from an EMBL/GenBank/DDBJ whole genome shotgun (WGS) entry which is preliminary data.</text>
</comment>
<evidence type="ECO:0000313" key="8">
    <source>
        <dbReference type="Proteomes" id="UP000018936"/>
    </source>
</evidence>
<keyword evidence="4 6" id="KW-1133">Transmembrane helix</keyword>
<dbReference type="OrthoDB" id="18408at2759"/>